<keyword evidence="3" id="KW-1185">Reference proteome</keyword>
<evidence type="ECO:0000313" key="3">
    <source>
        <dbReference type="Proteomes" id="UP000054498"/>
    </source>
</evidence>
<dbReference type="RefSeq" id="XP_013891087.1">
    <property type="nucleotide sequence ID" value="XM_014035633.1"/>
</dbReference>
<evidence type="ECO:0000256" key="1">
    <source>
        <dbReference type="SAM" id="MobiDB-lite"/>
    </source>
</evidence>
<gene>
    <name evidence="2" type="ORF">MNEG_15896</name>
</gene>
<sequence length="373" mass="40006">MNRPSLAWPARSPLGAGQQLRSVSGPRAQPRPLLCKRASRPRAAPSDGEAADSAEEPSLRSILLRLDKGMSTLSRDMSKLDRDVSKLDRRMSHTEALLGYLVEDSLRGKAAAVVGPAYVEPLAARSLVDLARMWPPGYAAKAAPGRARQPPRDPLLRTGHLAASFASTLADDRIPLRLLLGLRPQVVRDYASAPAWVDECGELCVAAVGDAIGRAEDEALARSKWRWELLSPGGAGVACAVAAAFPGAYLADEAGGAGGVAAPYLPQLPRFPPEELEFDFRGSMKITPNGAWCDIGEANLRTDYSSAVQELGLRLGVLRWLLVACCGVPERGVDAVGRLFVPASGELRPAPLDESQEEVARSVWRFRLRVVPV</sequence>
<dbReference type="OrthoDB" id="4961461at2759"/>
<feature type="region of interest" description="Disordered" evidence="1">
    <location>
        <begin position="1"/>
        <end position="57"/>
    </location>
</feature>
<dbReference type="GeneID" id="25733602"/>
<reference evidence="2 3" key="1">
    <citation type="journal article" date="2013" name="BMC Genomics">
        <title>Reconstruction of the lipid metabolism for the microalga Monoraphidium neglectum from its genome sequence reveals characteristics suitable for biofuel production.</title>
        <authorList>
            <person name="Bogen C."/>
            <person name="Al-Dilaimi A."/>
            <person name="Albersmeier A."/>
            <person name="Wichmann J."/>
            <person name="Grundmann M."/>
            <person name="Rupp O."/>
            <person name="Lauersen K.J."/>
            <person name="Blifernez-Klassen O."/>
            <person name="Kalinowski J."/>
            <person name="Goesmann A."/>
            <person name="Mussgnug J.H."/>
            <person name="Kruse O."/>
        </authorList>
    </citation>
    <scope>NUCLEOTIDE SEQUENCE [LARGE SCALE GENOMIC DNA]</scope>
    <source>
        <strain evidence="2 3">SAG 48.87</strain>
    </source>
</reference>
<proteinExistence type="predicted"/>
<dbReference type="KEGG" id="mng:MNEG_15896"/>
<dbReference type="AlphaFoldDB" id="A0A0D2IVX0"/>
<organism evidence="2 3">
    <name type="scientific">Monoraphidium neglectum</name>
    <dbReference type="NCBI Taxonomy" id="145388"/>
    <lineage>
        <taxon>Eukaryota</taxon>
        <taxon>Viridiplantae</taxon>
        <taxon>Chlorophyta</taxon>
        <taxon>core chlorophytes</taxon>
        <taxon>Chlorophyceae</taxon>
        <taxon>CS clade</taxon>
        <taxon>Sphaeropleales</taxon>
        <taxon>Selenastraceae</taxon>
        <taxon>Monoraphidium</taxon>
    </lineage>
</organism>
<name>A0A0D2IVX0_9CHLO</name>
<dbReference type="Proteomes" id="UP000054498">
    <property type="component" value="Unassembled WGS sequence"/>
</dbReference>
<accession>A0A0D2IVX0</accession>
<protein>
    <submittedName>
        <fullName evidence="2">Uncharacterized protein</fullName>
    </submittedName>
</protein>
<evidence type="ECO:0000313" key="2">
    <source>
        <dbReference type="EMBL" id="KIY92067.1"/>
    </source>
</evidence>
<dbReference type="EMBL" id="KK105989">
    <property type="protein sequence ID" value="KIY92067.1"/>
    <property type="molecule type" value="Genomic_DNA"/>
</dbReference>